<dbReference type="STRING" id="133381.A0A2T9YST3"/>
<keyword evidence="5" id="KW-1185">Reference proteome</keyword>
<evidence type="ECO:0000259" key="2">
    <source>
        <dbReference type="Pfam" id="PF03959"/>
    </source>
</evidence>
<dbReference type="GO" id="GO:0005737">
    <property type="term" value="C:cytoplasm"/>
    <property type="evidence" value="ECO:0007669"/>
    <property type="project" value="TreeGrafter"/>
</dbReference>
<reference evidence="3 5" key="1">
    <citation type="journal article" date="2018" name="MBio">
        <title>Comparative Genomics Reveals the Core Gene Toolbox for the Fungus-Insect Symbiosis.</title>
        <authorList>
            <person name="Wang Y."/>
            <person name="Stata M."/>
            <person name="Wang W."/>
            <person name="Stajich J.E."/>
            <person name="White M.M."/>
            <person name="Moncalvo J.M."/>
        </authorList>
    </citation>
    <scope>NUCLEOTIDE SEQUENCE [LARGE SCALE GENOMIC DNA]</scope>
    <source>
        <strain evidence="3 5">SC-DP-2</strain>
    </source>
</reference>
<dbReference type="EMBL" id="MBFS01002562">
    <property type="protein sequence ID" value="PVU95397.1"/>
    <property type="molecule type" value="Genomic_DNA"/>
</dbReference>
<proteinExistence type="predicted"/>
<dbReference type="EMBL" id="MBFS01000138">
    <property type="protein sequence ID" value="PVV04311.1"/>
    <property type="molecule type" value="Genomic_DNA"/>
</dbReference>
<evidence type="ECO:0000313" key="3">
    <source>
        <dbReference type="EMBL" id="PVU95397.1"/>
    </source>
</evidence>
<comment type="caution">
    <text evidence="3">The sequence shown here is derived from an EMBL/GenBank/DDBJ whole genome shotgun (WGS) entry which is preliminary data.</text>
</comment>
<dbReference type="AlphaFoldDB" id="A0A2T9YST3"/>
<dbReference type="PANTHER" id="PTHR48070:SF6">
    <property type="entry name" value="ESTERASE OVCA2"/>
    <property type="match status" value="1"/>
</dbReference>
<dbReference type="InterPro" id="IPR005645">
    <property type="entry name" value="FSH-like_dom"/>
</dbReference>
<gene>
    <name evidence="4" type="ORF">BB560_001189</name>
    <name evidence="3" type="ORF">BB560_005861</name>
</gene>
<name>A0A2T9YST3_9FUNG</name>
<protein>
    <recommendedName>
        <fullName evidence="2">Serine hydrolase domain-containing protein</fullName>
    </recommendedName>
</protein>
<evidence type="ECO:0000256" key="1">
    <source>
        <dbReference type="ARBA" id="ARBA00022801"/>
    </source>
</evidence>
<dbReference type="GO" id="GO:0005634">
    <property type="term" value="C:nucleus"/>
    <property type="evidence" value="ECO:0007669"/>
    <property type="project" value="TreeGrafter"/>
</dbReference>
<dbReference type="Pfam" id="PF03959">
    <property type="entry name" value="FSH1"/>
    <property type="match status" value="1"/>
</dbReference>
<dbReference type="Gene3D" id="3.40.50.1820">
    <property type="entry name" value="alpha/beta hydrolase"/>
    <property type="match status" value="1"/>
</dbReference>
<sequence length="243" mass="26860">MSPIKKVLCLHGYSQNGLKLKSSLGAVRKAMKGIDFVFVDAPHIATEPRSDNNNLQGGHPYSWWNMTTPKVWQDTQKSLIHLLDVVKNQGPFEGIFGFSQGAAIIPILLTVLRYKELPKVDINSLSGPALAFEKEFVLFMDPLIPAVESLDPTVLDSFKFAICAGGFAPGKKVCLRLLANRESKLDVSSLHIMGKTDDVISNDMSMSLSSLFKNPDFIVHTGGHYIPSSREYTNLYSNFVSKL</sequence>
<accession>A0A2T9YST3</accession>
<dbReference type="InterPro" id="IPR050593">
    <property type="entry name" value="LovG"/>
</dbReference>
<keyword evidence="1" id="KW-0378">Hydrolase</keyword>
<evidence type="ECO:0000313" key="4">
    <source>
        <dbReference type="EMBL" id="PVV04311.1"/>
    </source>
</evidence>
<feature type="domain" description="Serine hydrolase" evidence="2">
    <location>
        <begin position="1"/>
        <end position="234"/>
    </location>
</feature>
<dbReference type="OrthoDB" id="414698at2759"/>
<dbReference type="PANTHER" id="PTHR48070">
    <property type="entry name" value="ESTERASE OVCA2"/>
    <property type="match status" value="1"/>
</dbReference>
<evidence type="ECO:0000313" key="5">
    <source>
        <dbReference type="Proteomes" id="UP000245609"/>
    </source>
</evidence>
<dbReference type="InterPro" id="IPR029058">
    <property type="entry name" value="AB_hydrolase_fold"/>
</dbReference>
<dbReference type="Proteomes" id="UP000245609">
    <property type="component" value="Unassembled WGS sequence"/>
</dbReference>
<dbReference type="SUPFAM" id="SSF53474">
    <property type="entry name" value="alpha/beta-Hydrolases"/>
    <property type="match status" value="1"/>
</dbReference>
<dbReference type="GO" id="GO:0016787">
    <property type="term" value="F:hydrolase activity"/>
    <property type="evidence" value="ECO:0007669"/>
    <property type="project" value="UniProtKB-KW"/>
</dbReference>
<organism evidence="3 5">
    <name type="scientific">Smittium megazygosporum</name>
    <dbReference type="NCBI Taxonomy" id="133381"/>
    <lineage>
        <taxon>Eukaryota</taxon>
        <taxon>Fungi</taxon>
        <taxon>Fungi incertae sedis</taxon>
        <taxon>Zoopagomycota</taxon>
        <taxon>Kickxellomycotina</taxon>
        <taxon>Harpellomycetes</taxon>
        <taxon>Harpellales</taxon>
        <taxon>Legeriomycetaceae</taxon>
        <taxon>Smittium</taxon>
    </lineage>
</organism>